<keyword evidence="3" id="KW-1185">Reference proteome</keyword>
<dbReference type="Proteomes" id="UP000681341">
    <property type="component" value="Unassembled WGS sequence"/>
</dbReference>
<reference evidence="2 3" key="1">
    <citation type="submission" date="2021-03" db="EMBL/GenBank/DDBJ databases">
        <title>Glycomyces sp. nov., a novel actinomycete isolated from soil.</title>
        <authorList>
            <person name="Yang X."/>
            <person name="Xu X."/>
        </authorList>
    </citation>
    <scope>NUCLEOTIDE SEQUENCE [LARGE SCALE GENOMIC DNA]</scope>
    <source>
        <strain evidence="2 3">NEAU-S30</strain>
    </source>
</reference>
<comment type="caution">
    <text evidence="2">The sequence shown here is derived from an EMBL/GenBank/DDBJ whole genome shotgun (WGS) entry which is preliminary data.</text>
</comment>
<dbReference type="Pfam" id="PF05076">
    <property type="entry name" value="SUFU"/>
    <property type="match status" value="1"/>
</dbReference>
<dbReference type="EMBL" id="JAGFNP010000016">
    <property type="protein sequence ID" value="MBO3735620.1"/>
    <property type="molecule type" value="Genomic_DNA"/>
</dbReference>
<organism evidence="2 3">
    <name type="scientific">Glycomyces niveus</name>
    <dbReference type="NCBI Taxonomy" id="2820287"/>
    <lineage>
        <taxon>Bacteria</taxon>
        <taxon>Bacillati</taxon>
        <taxon>Actinomycetota</taxon>
        <taxon>Actinomycetes</taxon>
        <taxon>Glycomycetales</taxon>
        <taxon>Glycomycetaceae</taxon>
        <taxon>Glycomyces</taxon>
    </lineage>
</organism>
<feature type="domain" description="Suppressor of fused-like" evidence="1">
    <location>
        <begin position="36"/>
        <end position="193"/>
    </location>
</feature>
<gene>
    <name evidence="2" type="ORF">J5V16_22580</name>
</gene>
<name>A0ABS3UA25_9ACTN</name>
<accession>A0ABS3UA25</accession>
<dbReference type="RefSeq" id="WP_208499332.1">
    <property type="nucleotide sequence ID" value="NZ_JAGFNP010000016.1"/>
</dbReference>
<protein>
    <submittedName>
        <fullName evidence="2">Suppressor of fused domain protein</fullName>
    </submittedName>
</protein>
<sequence>MSVKPSADLAAVADAIVGAFGGFAPHASETHVSESGPHQVKVLSFADQPEAGAVSYATLGLCAAPLRVPGREGGPRLGVELLGVCHALFPEFKYALSTAAFGVLGGGAMFPGQIVTDAFAMYYPGMAMEHLLFIDPISWAGRPQPIELPGRAYVWLQAVPIAESERRFAGEQGPEALIDALSRADANVTDPRRSPVL</sequence>
<evidence type="ECO:0000259" key="1">
    <source>
        <dbReference type="Pfam" id="PF05076"/>
    </source>
</evidence>
<evidence type="ECO:0000313" key="3">
    <source>
        <dbReference type="Proteomes" id="UP000681341"/>
    </source>
</evidence>
<dbReference type="InterPro" id="IPR020941">
    <property type="entry name" value="SUFU-like_domain"/>
</dbReference>
<evidence type="ECO:0000313" key="2">
    <source>
        <dbReference type="EMBL" id="MBO3735620.1"/>
    </source>
</evidence>
<proteinExistence type="predicted"/>